<dbReference type="Proteomes" id="UP000185678">
    <property type="component" value="Unassembled WGS sequence"/>
</dbReference>
<dbReference type="AlphaFoldDB" id="A0A1N7MHL5"/>
<organism evidence="2 3">
    <name type="scientific">Insolitispirillum peregrinum</name>
    <dbReference type="NCBI Taxonomy" id="80876"/>
    <lineage>
        <taxon>Bacteria</taxon>
        <taxon>Pseudomonadati</taxon>
        <taxon>Pseudomonadota</taxon>
        <taxon>Alphaproteobacteria</taxon>
        <taxon>Rhodospirillales</taxon>
        <taxon>Novispirillaceae</taxon>
        <taxon>Insolitispirillum</taxon>
    </lineage>
</organism>
<feature type="region of interest" description="Disordered" evidence="1">
    <location>
        <begin position="82"/>
        <end position="136"/>
    </location>
</feature>
<proteinExistence type="predicted"/>
<evidence type="ECO:0000256" key="1">
    <source>
        <dbReference type="SAM" id="MobiDB-lite"/>
    </source>
</evidence>
<dbReference type="EMBL" id="FTOA01000004">
    <property type="protein sequence ID" value="SIS85625.1"/>
    <property type="molecule type" value="Genomic_DNA"/>
</dbReference>
<gene>
    <name evidence="2" type="ORF">SAMN05421779_104130</name>
</gene>
<dbReference type="STRING" id="80876.SAMN05421779_104130"/>
<dbReference type="OrthoDB" id="7361179at2"/>
<evidence type="ECO:0000313" key="3">
    <source>
        <dbReference type="Proteomes" id="UP000185678"/>
    </source>
</evidence>
<name>A0A1N7MHL5_9PROT</name>
<sequence length="136" mass="14662">MSIGWGQGKVEVEKHRQEILDLLAGGWTVRRIFLHLQESRNIAVSLRAFYRAVKGLLPAPVDVGDTPHYSPVSGVPLQARAARKPRVVKQPASLITTTAPTAPVPEGPSPEQEETRSSLSGMVFSRGKPGDGAGTW</sequence>
<reference evidence="2 3" key="1">
    <citation type="submission" date="2017-01" db="EMBL/GenBank/DDBJ databases">
        <authorList>
            <person name="Mah S.A."/>
            <person name="Swanson W.J."/>
            <person name="Moy G.W."/>
            <person name="Vacquier V.D."/>
        </authorList>
    </citation>
    <scope>NUCLEOTIDE SEQUENCE [LARGE SCALE GENOMIC DNA]</scope>
    <source>
        <strain evidence="2 3">DSM 11589</strain>
    </source>
</reference>
<evidence type="ECO:0000313" key="2">
    <source>
        <dbReference type="EMBL" id="SIS85625.1"/>
    </source>
</evidence>
<keyword evidence="3" id="KW-1185">Reference proteome</keyword>
<protein>
    <submittedName>
        <fullName evidence="2">Uncharacterized protein</fullName>
    </submittedName>
</protein>
<accession>A0A1N7MHL5</accession>
<dbReference type="RefSeq" id="WP_139332877.1">
    <property type="nucleotide sequence ID" value="NZ_FTOA01000004.1"/>
</dbReference>